<dbReference type="AlphaFoldDB" id="A0A4R3VZ41"/>
<proteinExistence type="predicted"/>
<reference evidence="1 2" key="1">
    <citation type="submission" date="2019-03" db="EMBL/GenBank/DDBJ databases">
        <title>Genomic Encyclopedia of Type Strains, Phase IV (KMG-IV): sequencing the most valuable type-strain genomes for metagenomic binning, comparative biology and taxonomic classification.</title>
        <authorList>
            <person name="Goeker M."/>
        </authorList>
    </citation>
    <scope>NUCLEOTIDE SEQUENCE [LARGE SCALE GENOMIC DNA]</scope>
    <source>
        <strain evidence="1 2">DSM 22362</strain>
    </source>
</reference>
<accession>A0A4R3VZ41</accession>
<gene>
    <name evidence="1" type="ORF">EDC17_101211</name>
</gene>
<evidence type="ECO:0000313" key="1">
    <source>
        <dbReference type="EMBL" id="TCV16538.1"/>
    </source>
</evidence>
<sequence>MKIYSALSQNDGAFYFHNHLSEILLKTDNKLFIPAVNY</sequence>
<organism evidence="1 2">
    <name type="scientific">Sphingobacterium alimentarium</name>
    <dbReference type="NCBI Taxonomy" id="797292"/>
    <lineage>
        <taxon>Bacteria</taxon>
        <taxon>Pseudomonadati</taxon>
        <taxon>Bacteroidota</taxon>
        <taxon>Sphingobacteriia</taxon>
        <taxon>Sphingobacteriales</taxon>
        <taxon>Sphingobacteriaceae</taxon>
        <taxon>Sphingobacterium</taxon>
    </lineage>
</organism>
<dbReference type="Proteomes" id="UP000295197">
    <property type="component" value="Unassembled WGS sequence"/>
</dbReference>
<protein>
    <submittedName>
        <fullName evidence="1">Uncharacterized protein</fullName>
    </submittedName>
</protein>
<evidence type="ECO:0000313" key="2">
    <source>
        <dbReference type="Proteomes" id="UP000295197"/>
    </source>
</evidence>
<comment type="caution">
    <text evidence="1">The sequence shown here is derived from an EMBL/GenBank/DDBJ whole genome shotgun (WGS) entry which is preliminary data.</text>
</comment>
<dbReference type="EMBL" id="SMBZ01000012">
    <property type="protein sequence ID" value="TCV16538.1"/>
    <property type="molecule type" value="Genomic_DNA"/>
</dbReference>
<name>A0A4R3VZ41_9SPHI</name>
<keyword evidence="2" id="KW-1185">Reference proteome</keyword>